<comment type="caution">
    <text evidence="2">The sequence shown here is derived from an EMBL/GenBank/DDBJ whole genome shotgun (WGS) entry which is preliminary data.</text>
</comment>
<gene>
    <name evidence="2" type="ORF">OSTQU699_LOCUS3736</name>
</gene>
<dbReference type="AlphaFoldDB" id="A0A8S1ITP1"/>
<evidence type="ECO:0000313" key="2">
    <source>
        <dbReference type="EMBL" id="CAD7698375.1"/>
    </source>
</evidence>
<sequence length="150" mass="15855">MDITDHGYNCSKLPMGTSSEAGQPVSRRQMAEELLNMDIDGDDPDVDYDLLPGPVAGQVDDFVEQTTTQEGATWAHGSVPGVLTIGSCAQKAELQHVPGTAHKLNAAPVMQRRSGVAKDCLWESPGGPGGLLGSERSQARVATLKLVETL</sequence>
<evidence type="ECO:0000256" key="1">
    <source>
        <dbReference type="SAM" id="MobiDB-lite"/>
    </source>
</evidence>
<dbReference type="Proteomes" id="UP000708148">
    <property type="component" value="Unassembled WGS sequence"/>
</dbReference>
<organism evidence="2 3">
    <name type="scientific">Ostreobium quekettii</name>
    <dbReference type="NCBI Taxonomy" id="121088"/>
    <lineage>
        <taxon>Eukaryota</taxon>
        <taxon>Viridiplantae</taxon>
        <taxon>Chlorophyta</taxon>
        <taxon>core chlorophytes</taxon>
        <taxon>Ulvophyceae</taxon>
        <taxon>TCBD clade</taxon>
        <taxon>Bryopsidales</taxon>
        <taxon>Ostreobineae</taxon>
        <taxon>Ostreobiaceae</taxon>
        <taxon>Ostreobium</taxon>
    </lineage>
</organism>
<reference evidence="2" key="1">
    <citation type="submission" date="2020-12" db="EMBL/GenBank/DDBJ databases">
        <authorList>
            <person name="Iha C."/>
        </authorList>
    </citation>
    <scope>NUCLEOTIDE SEQUENCE</scope>
</reference>
<proteinExistence type="predicted"/>
<protein>
    <submittedName>
        <fullName evidence="2">Uncharacterized protein</fullName>
    </submittedName>
</protein>
<evidence type="ECO:0000313" key="3">
    <source>
        <dbReference type="Proteomes" id="UP000708148"/>
    </source>
</evidence>
<feature type="region of interest" description="Disordered" evidence="1">
    <location>
        <begin position="1"/>
        <end position="26"/>
    </location>
</feature>
<keyword evidence="3" id="KW-1185">Reference proteome</keyword>
<name>A0A8S1ITP1_9CHLO</name>
<accession>A0A8S1ITP1</accession>
<dbReference type="EMBL" id="CAJHUC010000817">
    <property type="protein sequence ID" value="CAD7698375.1"/>
    <property type="molecule type" value="Genomic_DNA"/>
</dbReference>